<keyword evidence="2" id="KW-1185">Reference proteome</keyword>
<comment type="caution">
    <text evidence="1">The sequence shown here is derived from an EMBL/GenBank/DDBJ whole genome shotgun (WGS) entry which is preliminary data.</text>
</comment>
<name>A0A841DWF2_9ACTN</name>
<dbReference type="RefSeq" id="WP_184839676.1">
    <property type="nucleotide sequence ID" value="NZ_BAAAVN010000008.1"/>
</dbReference>
<reference evidence="1 2" key="1">
    <citation type="submission" date="2020-08" db="EMBL/GenBank/DDBJ databases">
        <title>Sequencing the genomes of 1000 actinobacteria strains.</title>
        <authorList>
            <person name="Klenk H.-P."/>
        </authorList>
    </citation>
    <scope>NUCLEOTIDE SEQUENCE [LARGE SCALE GENOMIC DNA]</scope>
    <source>
        <strain evidence="1 2">DSM 17294</strain>
    </source>
</reference>
<evidence type="ECO:0000313" key="1">
    <source>
        <dbReference type="EMBL" id="MBB5982449.1"/>
    </source>
</evidence>
<proteinExistence type="predicted"/>
<dbReference type="Proteomes" id="UP000558997">
    <property type="component" value="Unassembled WGS sequence"/>
</dbReference>
<dbReference type="EMBL" id="JACHNF010000001">
    <property type="protein sequence ID" value="MBB5982449.1"/>
    <property type="molecule type" value="Genomic_DNA"/>
</dbReference>
<accession>A0A841DWF2</accession>
<dbReference type="AlphaFoldDB" id="A0A841DWF2"/>
<sequence>MSTPTTEQPKRRVRVWLGEHKVIDHISEPAAAARFEELMRRQHRTLRITNDPAETEQ</sequence>
<protein>
    <submittedName>
        <fullName evidence="1">Uncharacterized protein</fullName>
    </submittedName>
</protein>
<evidence type="ECO:0000313" key="2">
    <source>
        <dbReference type="Proteomes" id="UP000558997"/>
    </source>
</evidence>
<organism evidence="1 2">
    <name type="scientific">Kribbella solani</name>
    <dbReference type="NCBI Taxonomy" id="236067"/>
    <lineage>
        <taxon>Bacteria</taxon>
        <taxon>Bacillati</taxon>
        <taxon>Actinomycetota</taxon>
        <taxon>Actinomycetes</taxon>
        <taxon>Propionibacteriales</taxon>
        <taxon>Kribbellaceae</taxon>
        <taxon>Kribbella</taxon>
    </lineage>
</organism>
<gene>
    <name evidence="1" type="ORF">HDA44_005790</name>
</gene>